<sequence length="342" mass="38426">MVTCKLNSYSVLSKESAMKRLQLFVQDWTGNQKTQRHASHRSGLVDRDARFSVACGVLEQPAGQMENRSQFDVVYHYDAGLVRFGSAEEITRMIPSIKGETSNIDIHQWMMRPVWRGPVNASDIPSGVLVGQVIAERCAMPCPPGNEAFLIFGLLSSSSPLATPKMVRGETFTFRGADCYTVYPSPCEAIPKGETPKAIFEVPQWGWGEEPKGFLSTMPLEAQELMDRANQLRAKRHLSANEVQEFEEIRIATDNAVLRVGEHPEYDRYCRLMREVSGDEAWLPMSQPRTGKQISDIELRSAAIVRHMEREPDDIIALNYILSELHPPANKPEKAIHLGMTP</sequence>
<dbReference type="EMBL" id="CP014688">
    <property type="protein sequence ID" value="AQT06488.1"/>
    <property type="molecule type" value="Genomic_DNA"/>
</dbReference>
<dbReference type="Proteomes" id="UP000189055">
    <property type="component" value="Plasmid pAC1084_1"/>
</dbReference>
<dbReference type="KEGG" id="aper:A0U91_15875"/>
<protein>
    <submittedName>
        <fullName evidence="1">Uncharacterized protein</fullName>
    </submittedName>
</protein>
<geneLocation type="plasmid" evidence="2">
    <name>pac1084_1</name>
</geneLocation>
<accession>A0A1U9LJB9</accession>
<proteinExistence type="predicted"/>
<gene>
    <name evidence="1" type="ORF">A0U91_15875</name>
</gene>
<keyword evidence="1" id="KW-0614">Plasmid</keyword>
<reference evidence="1 2" key="1">
    <citation type="submission" date="2016-03" db="EMBL/GenBank/DDBJ databases">
        <title>Acetic acid bacteria sequencing.</title>
        <authorList>
            <person name="Brandt J."/>
            <person name="Jakob F."/>
            <person name="Vogel R.F."/>
        </authorList>
    </citation>
    <scope>NUCLEOTIDE SEQUENCE [LARGE SCALE GENOMIC DNA]</scope>
    <source>
        <strain evidence="1 2">TMW2.1084</strain>
        <plasmid evidence="2">pac1084_1</plasmid>
    </source>
</reference>
<name>A0A1U9LJB9_9PROT</name>
<evidence type="ECO:0000313" key="1">
    <source>
        <dbReference type="EMBL" id="AQT06488.1"/>
    </source>
</evidence>
<organism evidence="1 2">
    <name type="scientific">Acetobacter persici</name>
    <dbReference type="NCBI Taxonomy" id="1076596"/>
    <lineage>
        <taxon>Bacteria</taxon>
        <taxon>Pseudomonadati</taxon>
        <taxon>Pseudomonadota</taxon>
        <taxon>Alphaproteobacteria</taxon>
        <taxon>Acetobacterales</taxon>
        <taxon>Acetobacteraceae</taxon>
        <taxon>Acetobacter</taxon>
    </lineage>
</organism>
<dbReference type="AlphaFoldDB" id="A0A1U9LJB9"/>
<evidence type="ECO:0000313" key="2">
    <source>
        <dbReference type="Proteomes" id="UP000189055"/>
    </source>
</evidence>